<protein>
    <recommendedName>
        <fullName evidence="3">Integrin</fullName>
    </recommendedName>
</protein>
<dbReference type="EMBL" id="JAVYAA010000002">
    <property type="protein sequence ID" value="MDT8976617.1"/>
    <property type="molecule type" value="Genomic_DNA"/>
</dbReference>
<reference evidence="2" key="1">
    <citation type="submission" date="2023-09" db="EMBL/GenBank/DDBJ databases">
        <title>Paenibacillus sp. chi10 Genome sequencing and assembly.</title>
        <authorList>
            <person name="Kim I."/>
        </authorList>
    </citation>
    <scope>NUCLEOTIDE SEQUENCE [LARGE SCALE GENOMIC DNA]</scope>
    <source>
        <strain evidence="2">chi10</strain>
    </source>
</reference>
<evidence type="ECO:0008006" key="3">
    <source>
        <dbReference type="Google" id="ProtNLM"/>
    </source>
</evidence>
<organism evidence="1 2">
    <name type="scientific">Paenibacillus suaedae</name>
    <dbReference type="NCBI Taxonomy" id="3077233"/>
    <lineage>
        <taxon>Bacteria</taxon>
        <taxon>Bacillati</taxon>
        <taxon>Bacillota</taxon>
        <taxon>Bacilli</taxon>
        <taxon>Bacillales</taxon>
        <taxon>Paenibacillaceae</taxon>
        <taxon>Paenibacillus</taxon>
    </lineage>
</organism>
<gene>
    <name evidence="1" type="ORF">RQP50_10220</name>
</gene>
<name>A0AAJ2N3R6_9BACL</name>
<evidence type="ECO:0000313" key="1">
    <source>
        <dbReference type="EMBL" id="MDT8976617.1"/>
    </source>
</evidence>
<proteinExistence type="predicted"/>
<dbReference type="Gene3D" id="2.40.30.10">
    <property type="entry name" value="Translation factors"/>
    <property type="match status" value="1"/>
</dbReference>
<comment type="caution">
    <text evidence="1">The sequence shown here is derived from an EMBL/GenBank/DDBJ whole genome shotgun (WGS) entry which is preliminary data.</text>
</comment>
<evidence type="ECO:0000313" key="2">
    <source>
        <dbReference type="Proteomes" id="UP001250538"/>
    </source>
</evidence>
<dbReference type="Proteomes" id="UP001250538">
    <property type="component" value="Unassembled WGS sequence"/>
</dbReference>
<sequence length="134" mass="15672">MWVPYETLRKHPPDFLVKYRFFIPEEGGRQNLPYQGYRSDFAIESDFMNNTIDLRVIHPEFEDEFGNLIMDESKQVNISGTARMWILFPSSRARHRKTLEVGMKGYFMEGPKKVAEAEIVQIIGLLTNSCIEDH</sequence>
<keyword evidence="2" id="KW-1185">Reference proteome</keyword>
<accession>A0AAJ2N3R6</accession>
<dbReference type="RefSeq" id="WP_315745301.1">
    <property type="nucleotide sequence ID" value="NZ_JAVYAA010000002.1"/>
</dbReference>
<dbReference type="AlphaFoldDB" id="A0AAJ2N3R6"/>